<organism evidence="2 3">
    <name type="scientific">Halosegnis marinus</name>
    <dbReference type="NCBI Taxonomy" id="3034023"/>
    <lineage>
        <taxon>Archaea</taxon>
        <taxon>Methanobacteriati</taxon>
        <taxon>Methanobacteriota</taxon>
        <taxon>Stenosarchaea group</taxon>
        <taxon>Halobacteria</taxon>
        <taxon>Halobacteriales</taxon>
        <taxon>Natronomonadaceae</taxon>
        <taxon>Halosegnis</taxon>
    </lineage>
</organism>
<keyword evidence="3" id="KW-1185">Reference proteome</keyword>
<evidence type="ECO:0000259" key="1">
    <source>
        <dbReference type="PROSITE" id="PS51733"/>
    </source>
</evidence>
<dbReference type="RefSeq" id="WP_276236024.1">
    <property type="nucleotide sequence ID" value="NZ_CP119802.1"/>
</dbReference>
<comment type="caution">
    <text evidence="2">The sequence shown here is derived from an EMBL/GenBank/DDBJ whole genome shotgun (WGS) entry which is preliminary data.</text>
</comment>
<name>A0ABD5ZNX6_9EURY</name>
<proteinExistence type="predicted"/>
<sequence length="225" mass="23886">MRIVRGRAGEVEEDRAVTAALRADTAETGEGAVRAWTPHRQVAFGRRDARADGYERAREAARDHGFPPYERDVGGRAVAYTGNTVAFLRLEPVADMRRGMDERYDAAVADVARGLETVGVRAERGEPPGSFCPGQHSLSAAGKIVGLAQRVSKGVAQTAGICVVRDHAGIAEVLDPVYAALDVPFDPDSVGSVARAGGDGDPERVARAIEAALVGDREATVERVR</sequence>
<evidence type="ECO:0000313" key="3">
    <source>
        <dbReference type="Proteomes" id="UP001596398"/>
    </source>
</evidence>
<feature type="domain" description="BPL/LPL catalytic" evidence="1">
    <location>
        <begin position="27"/>
        <end position="221"/>
    </location>
</feature>
<dbReference type="Pfam" id="PF21948">
    <property type="entry name" value="LplA-B_cat"/>
    <property type="match status" value="1"/>
</dbReference>
<dbReference type="EMBL" id="JBHTAP010000001">
    <property type="protein sequence ID" value="MFC7235002.1"/>
    <property type="molecule type" value="Genomic_DNA"/>
</dbReference>
<dbReference type="SUPFAM" id="SSF55681">
    <property type="entry name" value="Class II aaRS and biotin synthetases"/>
    <property type="match status" value="1"/>
</dbReference>
<keyword evidence="2" id="KW-0436">Ligase</keyword>
<protein>
    <submittedName>
        <fullName evidence="2">Lipoate--protein ligase family protein</fullName>
    </submittedName>
</protein>
<accession>A0ABD5ZNX6</accession>
<gene>
    <name evidence="2" type="ORF">ACFQJ4_06690</name>
</gene>
<dbReference type="InterPro" id="IPR045864">
    <property type="entry name" value="aa-tRNA-synth_II/BPL/LPL"/>
</dbReference>
<evidence type="ECO:0000313" key="2">
    <source>
        <dbReference type="EMBL" id="MFC7235002.1"/>
    </source>
</evidence>
<dbReference type="InterPro" id="IPR004143">
    <property type="entry name" value="BPL_LPL_catalytic"/>
</dbReference>
<dbReference type="GO" id="GO:0016874">
    <property type="term" value="F:ligase activity"/>
    <property type="evidence" value="ECO:0007669"/>
    <property type="project" value="UniProtKB-KW"/>
</dbReference>
<dbReference type="AlphaFoldDB" id="A0ABD5ZNX6"/>
<dbReference type="Proteomes" id="UP001596398">
    <property type="component" value="Unassembled WGS sequence"/>
</dbReference>
<dbReference type="GeneID" id="79266681"/>
<dbReference type="PROSITE" id="PS51733">
    <property type="entry name" value="BPL_LPL_CATALYTIC"/>
    <property type="match status" value="1"/>
</dbReference>
<dbReference type="Gene3D" id="3.30.930.10">
    <property type="entry name" value="Bira Bifunctional Protein, Domain 2"/>
    <property type="match status" value="1"/>
</dbReference>
<reference evidence="2 3" key="1">
    <citation type="journal article" date="2019" name="Int. J. Syst. Evol. Microbiol.">
        <title>The Global Catalogue of Microorganisms (GCM) 10K type strain sequencing project: providing services to taxonomists for standard genome sequencing and annotation.</title>
        <authorList>
            <consortium name="The Broad Institute Genomics Platform"/>
            <consortium name="The Broad Institute Genome Sequencing Center for Infectious Disease"/>
            <person name="Wu L."/>
            <person name="Ma J."/>
        </authorList>
    </citation>
    <scope>NUCLEOTIDE SEQUENCE [LARGE SCALE GENOMIC DNA]</scope>
    <source>
        <strain evidence="2 3">DT85</strain>
    </source>
</reference>